<evidence type="ECO:0000313" key="2">
    <source>
        <dbReference type="EMBL" id="QDU70465.1"/>
    </source>
</evidence>
<dbReference type="InterPro" id="IPR036388">
    <property type="entry name" value="WH-like_DNA-bd_sf"/>
</dbReference>
<dbReference type="Gene3D" id="1.10.10.10">
    <property type="entry name" value="Winged helix-like DNA-binding domain superfamily/Winged helix DNA-binding domain"/>
    <property type="match status" value="1"/>
</dbReference>
<keyword evidence="3" id="KW-1185">Reference proteome</keyword>
<dbReference type="Gene3D" id="3.30.420.40">
    <property type="match status" value="3"/>
</dbReference>
<dbReference type="CDD" id="cd23763">
    <property type="entry name" value="ASKHA_ATPase_ROK"/>
    <property type="match status" value="1"/>
</dbReference>
<gene>
    <name evidence="2" type="primary">nagC_3</name>
    <name evidence="2" type="ORF">Pan265_02930</name>
</gene>
<name>A0A518BU40_9BACT</name>
<evidence type="ECO:0000256" key="1">
    <source>
        <dbReference type="ARBA" id="ARBA00006479"/>
    </source>
</evidence>
<dbReference type="PANTHER" id="PTHR18964">
    <property type="entry name" value="ROK (REPRESSOR, ORF, KINASE) FAMILY"/>
    <property type="match status" value="1"/>
</dbReference>
<dbReference type="Proteomes" id="UP000320386">
    <property type="component" value="Chromosome"/>
</dbReference>
<dbReference type="InterPro" id="IPR000600">
    <property type="entry name" value="ROK"/>
</dbReference>
<dbReference type="SUPFAM" id="SSF53067">
    <property type="entry name" value="Actin-like ATPase domain"/>
    <property type="match status" value="1"/>
</dbReference>
<comment type="similarity">
    <text evidence="1">Belongs to the ROK (NagC/XylR) family.</text>
</comment>
<dbReference type="PANTHER" id="PTHR18964:SF149">
    <property type="entry name" value="BIFUNCTIONAL UDP-N-ACETYLGLUCOSAMINE 2-EPIMERASE_N-ACETYLMANNOSAMINE KINASE"/>
    <property type="match status" value="1"/>
</dbReference>
<organism evidence="2 3">
    <name type="scientific">Mucisphaera calidilacus</name>
    <dbReference type="NCBI Taxonomy" id="2527982"/>
    <lineage>
        <taxon>Bacteria</taxon>
        <taxon>Pseudomonadati</taxon>
        <taxon>Planctomycetota</taxon>
        <taxon>Phycisphaerae</taxon>
        <taxon>Phycisphaerales</taxon>
        <taxon>Phycisphaeraceae</taxon>
        <taxon>Mucisphaera</taxon>
    </lineage>
</organism>
<dbReference type="InterPro" id="IPR036390">
    <property type="entry name" value="WH_DNA-bd_sf"/>
</dbReference>
<proteinExistence type="inferred from homology"/>
<evidence type="ECO:0000313" key="3">
    <source>
        <dbReference type="Proteomes" id="UP000320386"/>
    </source>
</evidence>
<dbReference type="AlphaFoldDB" id="A0A518BU40"/>
<dbReference type="SUPFAM" id="SSF46785">
    <property type="entry name" value="Winged helix' DNA-binding domain"/>
    <property type="match status" value="1"/>
</dbReference>
<dbReference type="OrthoDB" id="9795247at2"/>
<reference evidence="2 3" key="1">
    <citation type="submission" date="2019-02" db="EMBL/GenBank/DDBJ databases">
        <title>Deep-cultivation of Planctomycetes and their phenomic and genomic characterization uncovers novel biology.</title>
        <authorList>
            <person name="Wiegand S."/>
            <person name="Jogler M."/>
            <person name="Boedeker C."/>
            <person name="Pinto D."/>
            <person name="Vollmers J."/>
            <person name="Rivas-Marin E."/>
            <person name="Kohn T."/>
            <person name="Peeters S.H."/>
            <person name="Heuer A."/>
            <person name="Rast P."/>
            <person name="Oberbeckmann S."/>
            <person name="Bunk B."/>
            <person name="Jeske O."/>
            <person name="Meyerdierks A."/>
            <person name="Storesund J.E."/>
            <person name="Kallscheuer N."/>
            <person name="Luecker S."/>
            <person name="Lage O.M."/>
            <person name="Pohl T."/>
            <person name="Merkel B.J."/>
            <person name="Hornburger P."/>
            <person name="Mueller R.-W."/>
            <person name="Bruemmer F."/>
            <person name="Labrenz M."/>
            <person name="Spormann A.M."/>
            <person name="Op den Camp H."/>
            <person name="Overmann J."/>
            <person name="Amann R."/>
            <person name="Jetten M.S.M."/>
            <person name="Mascher T."/>
            <person name="Medema M.H."/>
            <person name="Devos D.P."/>
            <person name="Kaster A.-K."/>
            <person name="Ovreas L."/>
            <person name="Rohde M."/>
            <person name="Galperin M.Y."/>
            <person name="Jogler C."/>
        </authorList>
    </citation>
    <scope>NUCLEOTIDE SEQUENCE [LARGE SCALE GENOMIC DNA]</scope>
    <source>
        <strain evidence="2 3">Pan265</strain>
    </source>
</reference>
<dbReference type="Pfam" id="PF00480">
    <property type="entry name" value="ROK"/>
    <property type="match status" value="2"/>
</dbReference>
<protein>
    <submittedName>
        <fullName evidence="2">N-acetylglucosamine repressor</fullName>
    </submittedName>
</protein>
<dbReference type="InterPro" id="IPR043129">
    <property type="entry name" value="ATPase_NBD"/>
</dbReference>
<dbReference type="RefSeq" id="WP_145444587.1">
    <property type="nucleotide sequence ID" value="NZ_CP036280.1"/>
</dbReference>
<sequence length="380" mass="41107">MNTPQGKANHSSTAIHNRRLTIQLLREYGQLSRRQLGELTGLRSSTLTYIMRDLLEHEVVRTVGKRASKSVGKKQVLLEINPHVGWSVGIGVDTEALLVVVMDAAGDVTSKDRITCDTRADRVEDRLAELVQSLCNNDRPADRLLGVGLGIPGVVNPDEGLILQSTMLRRKMFPIGSLLAARIDAPVHVDNDVNCAAIAEARDGHGTDLNSFVFFIINAIESGDRFALAGVGSALYLAGKMYRGRHFASGEIDALLDNDPLERVTAGQLLQLADHAAPLTPELEAIAARLARTMAIVVDLIDPQALIIGGNVDLANQAVIQRIAESINTDIIPIQGRQIVVRGSRYTTHGVPVGASCRVLDAVMLGIGHHMPSDRLFMPR</sequence>
<dbReference type="EMBL" id="CP036280">
    <property type="protein sequence ID" value="QDU70465.1"/>
    <property type="molecule type" value="Genomic_DNA"/>
</dbReference>
<accession>A0A518BU40</accession>
<dbReference type="KEGG" id="mcad:Pan265_02930"/>